<reference evidence="2 3" key="1">
    <citation type="submission" date="2024-03" db="EMBL/GenBank/DDBJ databases">
        <title>Screening, Identification and Application of a Plant Lactobacillus Strain.</title>
        <authorList>
            <person name="Li Y.L."/>
        </authorList>
    </citation>
    <scope>NUCLEOTIDE SEQUENCE [LARGE SCALE GENOMIC DNA]</scope>
    <source>
        <strain evidence="2 3">JDB</strain>
    </source>
</reference>
<gene>
    <name evidence="2" type="ORF">WLF18_12810</name>
</gene>
<proteinExistence type="predicted"/>
<dbReference type="EMBL" id="JBBNAW010000009">
    <property type="protein sequence ID" value="MEK2609986.1"/>
    <property type="molecule type" value="Genomic_DNA"/>
</dbReference>
<evidence type="ECO:0000313" key="3">
    <source>
        <dbReference type="Proteomes" id="UP001386972"/>
    </source>
</evidence>
<accession>A0ABU9A161</accession>
<dbReference type="InterPro" id="IPR011010">
    <property type="entry name" value="DNA_brk_join_enz"/>
</dbReference>
<dbReference type="Proteomes" id="UP001386972">
    <property type="component" value="Unassembled WGS sequence"/>
</dbReference>
<evidence type="ECO:0000256" key="1">
    <source>
        <dbReference type="ARBA" id="ARBA00023172"/>
    </source>
</evidence>
<keyword evidence="1" id="KW-0233">DNA recombination</keyword>
<protein>
    <recommendedName>
        <fullName evidence="4">Phage integrase family protein</fullName>
    </recommendedName>
</protein>
<dbReference type="Gene3D" id="1.10.443.10">
    <property type="entry name" value="Intergrase catalytic core"/>
    <property type="match status" value="1"/>
</dbReference>
<dbReference type="RefSeq" id="WP_340612422.1">
    <property type="nucleotide sequence ID" value="NZ_JBBNAW010000009.1"/>
</dbReference>
<organism evidence="2 3">
    <name type="scientific">Pseudomonas shirazensis</name>
    <dbReference type="NCBI Taxonomy" id="2745494"/>
    <lineage>
        <taxon>Bacteria</taxon>
        <taxon>Pseudomonadati</taxon>
        <taxon>Pseudomonadota</taxon>
        <taxon>Gammaproteobacteria</taxon>
        <taxon>Pseudomonadales</taxon>
        <taxon>Pseudomonadaceae</taxon>
        <taxon>Pseudomonas</taxon>
    </lineage>
</organism>
<keyword evidence="3" id="KW-1185">Reference proteome</keyword>
<sequence>MSLFSLSLSLEQLVSDNGWAEIPEEFVTREGKLAIIREGRWFLPCETRSGWVNIERFGSPILKWLMTKFMIHSAQVNSSVHTVSCIDVVYAQLKCRDFFKKAAVCIDPQLLRPALIEQMEIMLKRLKSQRKLWDAYRPIRWYIWCTENYPELGFCESYALELDALRIPGGPKGFAVRSLDPEQGPLHPHLEVSLITNALRTDTGKKFEHYQQRAAVALANTYGRNSGNFIALREEDVYDEMNDPQDPVWMIKLPRLKKGFRSARSDFIVEPLDKETHQYVQELITANQKFESSVDVNDAYMPCARPLFRLLTPNHMRLQAGDYESAFHMYTASFGKLLHDFAERMDLISPLTKERMILTARRFRYTVGTTYAAMGASRRELAYRLDHSDVQHVQVYYDVLDVLKYALDKAAVLDYARYVHLFCGSEATRQDMDAANDNIIATDAHSQAGDVEVIGACGLHALCHKYPPFSCYLCPKFRPYKSAIHELLLDALVRMHNERPESQALGVHRVDVILAIGQVVKMCQEAVA</sequence>
<dbReference type="SUPFAM" id="SSF56349">
    <property type="entry name" value="DNA breaking-rejoining enzymes"/>
    <property type="match status" value="1"/>
</dbReference>
<comment type="caution">
    <text evidence="2">The sequence shown here is derived from an EMBL/GenBank/DDBJ whole genome shotgun (WGS) entry which is preliminary data.</text>
</comment>
<dbReference type="InterPro" id="IPR013762">
    <property type="entry name" value="Integrase-like_cat_sf"/>
</dbReference>
<name>A0ABU9A161_9PSED</name>
<evidence type="ECO:0008006" key="4">
    <source>
        <dbReference type="Google" id="ProtNLM"/>
    </source>
</evidence>
<evidence type="ECO:0000313" key="2">
    <source>
        <dbReference type="EMBL" id="MEK2609986.1"/>
    </source>
</evidence>